<accession>A0A238D6H3</accession>
<keyword evidence="2" id="KW-1185">Reference proteome</keyword>
<name>A0A238D6H3_THIDL</name>
<proteinExistence type="predicted"/>
<gene>
    <name evidence="1" type="ORF">THIARS_70402</name>
</gene>
<dbReference type="Proteomes" id="UP000214566">
    <property type="component" value="Unassembled WGS sequence"/>
</dbReference>
<organism evidence="1 2">
    <name type="scientific">Thiomonas delicata</name>
    <name type="common">Thiomonas cuprina</name>
    <dbReference type="NCBI Taxonomy" id="364030"/>
    <lineage>
        <taxon>Bacteria</taxon>
        <taxon>Pseudomonadati</taxon>
        <taxon>Pseudomonadota</taxon>
        <taxon>Betaproteobacteria</taxon>
        <taxon>Burkholderiales</taxon>
        <taxon>Thiomonas</taxon>
    </lineage>
</organism>
<evidence type="ECO:0000313" key="1">
    <source>
        <dbReference type="EMBL" id="SBP88782.1"/>
    </source>
</evidence>
<dbReference type="AlphaFoldDB" id="A0A238D6H3"/>
<reference evidence="1 2" key="1">
    <citation type="submission" date="2016-06" db="EMBL/GenBank/DDBJ databases">
        <authorList>
            <person name="Kjaerup R.B."/>
            <person name="Dalgaard T.S."/>
            <person name="Juul-Madsen H.R."/>
        </authorList>
    </citation>
    <scope>NUCLEOTIDE SEQUENCE [LARGE SCALE GENOMIC DNA]</scope>
    <source>
        <strain evidence="1 2">DSM 16361</strain>
    </source>
</reference>
<dbReference type="EMBL" id="FLMQ01000056">
    <property type="protein sequence ID" value="SBP88782.1"/>
    <property type="molecule type" value="Genomic_DNA"/>
</dbReference>
<sequence length="108" mass="12004">MTGRCRDVRRDTEATRTLCRLVTIFGWGAARLFKTCFLTTTRFAESWRSVAPESVADCSRLAASASHAPSKNRAQATIMVKSPFCGQLDREVWGMMVFLQNGSQPNKG</sequence>
<protein>
    <submittedName>
        <fullName evidence="1">Uncharacterized protein</fullName>
    </submittedName>
</protein>
<evidence type="ECO:0000313" key="2">
    <source>
        <dbReference type="Proteomes" id="UP000214566"/>
    </source>
</evidence>